<keyword evidence="3" id="KW-0418">Kinase</keyword>
<evidence type="ECO:0000259" key="2">
    <source>
        <dbReference type="PROSITE" id="PS50011"/>
    </source>
</evidence>
<dbReference type="PROSITE" id="PS00108">
    <property type="entry name" value="PROTEIN_KINASE_ST"/>
    <property type="match status" value="1"/>
</dbReference>
<dbReference type="AlphaFoldDB" id="A0A9Q9AZY1"/>
<dbReference type="InterPro" id="IPR000719">
    <property type="entry name" value="Prot_kinase_dom"/>
</dbReference>
<dbReference type="Gene3D" id="1.10.510.10">
    <property type="entry name" value="Transferase(Phosphotransferase) domain 1"/>
    <property type="match status" value="1"/>
</dbReference>
<protein>
    <submittedName>
        <fullName evidence="3">Serine/threonine-protein kinase, active</fullName>
    </submittedName>
</protein>
<feature type="compositionally biased region" description="Gly residues" evidence="1">
    <location>
        <begin position="484"/>
        <end position="507"/>
    </location>
</feature>
<gene>
    <name evidence="3" type="ORF">Slin15195_G084120</name>
</gene>
<keyword evidence="4" id="KW-1185">Reference proteome</keyword>
<dbReference type="EMBL" id="CP099424">
    <property type="protein sequence ID" value="USW55093.1"/>
    <property type="molecule type" value="Genomic_DNA"/>
</dbReference>
<feature type="compositionally biased region" description="Basic and acidic residues" evidence="1">
    <location>
        <begin position="459"/>
        <end position="470"/>
    </location>
</feature>
<name>A0A9Q9AZY1_9PEZI</name>
<dbReference type="SUPFAM" id="SSF56112">
    <property type="entry name" value="Protein kinase-like (PK-like)"/>
    <property type="match status" value="1"/>
</dbReference>
<evidence type="ECO:0000313" key="4">
    <source>
        <dbReference type="Proteomes" id="UP001056384"/>
    </source>
</evidence>
<dbReference type="PROSITE" id="PS50011">
    <property type="entry name" value="PROTEIN_KINASE_DOM"/>
    <property type="match status" value="1"/>
</dbReference>
<dbReference type="InterPro" id="IPR011009">
    <property type="entry name" value="Kinase-like_dom_sf"/>
</dbReference>
<evidence type="ECO:0000256" key="1">
    <source>
        <dbReference type="SAM" id="MobiDB-lite"/>
    </source>
</evidence>
<dbReference type="Proteomes" id="UP001056384">
    <property type="component" value="Chromosome 7"/>
</dbReference>
<reference evidence="3" key="1">
    <citation type="submission" date="2022-06" db="EMBL/GenBank/DDBJ databases">
        <title>Complete genome sequences of two strains of the flax pathogen Septoria linicola.</title>
        <authorList>
            <person name="Lapalu N."/>
            <person name="Simon A."/>
            <person name="Demenou B."/>
            <person name="Paumier D."/>
            <person name="Guillot M.-P."/>
            <person name="Gout L."/>
            <person name="Valade R."/>
        </authorList>
    </citation>
    <scope>NUCLEOTIDE SEQUENCE</scope>
    <source>
        <strain evidence="3">SE15195</strain>
    </source>
</reference>
<dbReference type="GO" id="GO:0005524">
    <property type="term" value="F:ATP binding"/>
    <property type="evidence" value="ECO:0007669"/>
    <property type="project" value="InterPro"/>
</dbReference>
<proteinExistence type="predicted"/>
<evidence type="ECO:0000313" key="3">
    <source>
        <dbReference type="EMBL" id="USW55093.1"/>
    </source>
</evidence>
<feature type="region of interest" description="Disordered" evidence="1">
    <location>
        <begin position="459"/>
        <end position="507"/>
    </location>
</feature>
<feature type="domain" description="Protein kinase" evidence="2">
    <location>
        <begin position="134"/>
        <end position="507"/>
    </location>
</feature>
<accession>A0A9Q9AZY1</accession>
<sequence>MQKHQIGQTGFWYDIEIGQHNHHHYRRPSWHSWQRQAHHLPRWVKLLLTGLIALCAGVGFLRGCGELHDQAVKQLPTDYHKLRGGRSDIVKASTNPVRYATRIATPETTNDVGDTLVTSLDSWAENSNAIDQRYVFLKSLASGKEGQADLYIDKQDGSTVVVKTFNAIARNHLPLTIAHNFANYTTTWPAEIEASLLLGKHDDHSGYVPVVDYFILQTPSGWTWALVTPFIARGTLAALAADEHGSGIGRTADELDAFYRPTFEAMLDQLRDLHVSGYCHDDVKPDNIFVRHPEHWLLGDLGNVRHINHPWHSTRSWMRQNQWRDCRANDLRRSYKSYLWFLRRSSTDVNQFDTDFWLGEKDWSQMYWQYMESWVSLANSQDLALSHRAQFMLQEATADHASLVFRGDCGSGMSTLNLTEEDLGSELMTARLAIAEGNGYGKGYGKGGYKNDHGYKREAEPEAEAGKDGYGKGGKGGYKQEKNYGGGKKGGYGGGGGKGYGGGKGGY</sequence>
<dbReference type="GO" id="GO:0004672">
    <property type="term" value="F:protein kinase activity"/>
    <property type="evidence" value="ECO:0007669"/>
    <property type="project" value="InterPro"/>
</dbReference>
<dbReference type="InterPro" id="IPR008271">
    <property type="entry name" value="Ser/Thr_kinase_AS"/>
</dbReference>
<organism evidence="3 4">
    <name type="scientific">Septoria linicola</name>
    <dbReference type="NCBI Taxonomy" id="215465"/>
    <lineage>
        <taxon>Eukaryota</taxon>
        <taxon>Fungi</taxon>
        <taxon>Dikarya</taxon>
        <taxon>Ascomycota</taxon>
        <taxon>Pezizomycotina</taxon>
        <taxon>Dothideomycetes</taxon>
        <taxon>Dothideomycetidae</taxon>
        <taxon>Mycosphaerellales</taxon>
        <taxon>Mycosphaerellaceae</taxon>
        <taxon>Septoria</taxon>
    </lineage>
</organism>
<keyword evidence="3" id="KW-0808">Transferase</keyword>